<dbReference type="EMBL" id="JAIMJA010000011">
    <property type="protein sequence ID" value="MCE2595490.1"/>
    <property type="molecule type" value="Genomic_DNA"/>
</dbReference>
<evidence type="ECO:0000256" key="1">
    <source>
        <dbReference type="SAM" id="Phobius"/>
    </source>
</evidence>
<evidence type="ECO:0000313" key="2">
    <source>
        <dbReference type="EMBL" id="MCE2595490.1"/>
    </source>
</evidence>
<dbReference type="InterPro" id="IPR021836">
    <property type="entry name" value="DUF3429"/>
</dbReference>
<keyword evidence="3" id="KW-1185">Reference proteome</keyword>
<gene>
    <name evidence="2" type="ORF">K6Y31_11740</name>
</gene>
<dbReference type="RefSeq" id="WP_233052968.1">
    <property type="nucleotide sequence ID" value="NZ_JAIMJA010000011.1"/>
</dbReference>
<organism evidence="2 3">
    <name type="scientific">Motilimonas cestriensis</name>
    <dbReference type="NCBI Taxonomy" id="2742685"/>
    <lineage>
        <taxon>Bacteria</taxon>
        <taxon>Pseudomonadati</taxon>
        <taxon>Pseudomonadota</taxon>
        <taxon>Gammaproteobacteria</taxon>
        <taxon>Alteromonadales</taxon>
        <taxon>Alteromonadales genera incertae sedis</taxon>
        <taxon>Motilimonas</taxon>
    </lineage>
</organism>
<name>A0ABS8WDS2_9GAMM</name>
<feature type="transmembrane region" description="Helical" evidence="1">
    <location>
        <begin position="9"/>
        <end position="26"/>
    </location>
</feature>
<dbReference type="Pfam" id="PF11911">
    <property type="entry name" value="DUF3429"/>
    <property type="match status" value="1"/>
</dbReference>
<protein>
    <submittedName>
        <fullName evidence="2">DUF3429 domain-containing protein</fullName>
    </submittedName>
</protein>
<comment type="caution">
    <text evidence="2">The sequence shown here is derived from an EMBL/GenBank/DDBJ whole genome shotgun (WGS) entry which is preliminary data.</text>
</comment>
<feature type="transmembrane region" description="Helical" evidence="1">
    <location>
        <begin position="88"/>
        <end position="109"/>
    </location>
</feature>
<feature type="transmembrane region" description="Helical" evidence="1">
    <location>
        <begin position="32"/>
        <end position="52"/>
    </location>
</feature>
<proteinExistence type="predicted"/>
<accession>A0ABS8WDS2</accession>
<keyword evidence="1" id="KW-0812">Transmembrane</keyword>
<keyword evidence="1" id="KW-0472">Membrane</keyword>
<keyword evidence="1" id="KW-1133">Transmembrane helix</keyword>
<sequence length="152" mass="16890">MSSSHHVKLGYLGLLPFLFLTGGYFLTEADWLLQSFIIYSISILSFVAGSLWQPATKPSAKGEVKAISQSHTQAWLVVLVTLPLPLSVFVAESVVLICLALSFVWLLALQKRLASWLEMTPDYQQMRGKITAVVFVCHLFMLAQLNHTPVVV</sequence>
<reference evidence="2 3" key="1">
    <citation type="journal article" date="2022" name="Environ. Microbiol. Rep.">
        <title>Eco-phylogenetic analyses reveal divergent evolution of vitamin B12 metabolism in the marine bacterial family 'Psychromonadaceae'.</title>
        <authorList>
            <person name="Jin X."/>
            <person name="Yang Y."/>
            <person name="Cao H."/>
            <person name="Gao B."/>
            <person name="Zhao Z."/>
        </authorList>
    </citation>
    <scope>NUCLEOTIDE SEQUENCE [LARGE SCALE GENOMIC DNA]</scope>
    <source>
        <strain evidence="2 3">MKS20</strain>
    </source>
</reference>
<evidence type="ECO:0000313" key="3">
    <source>
        <dbReference type="Proteomes" id="UP001201273"/>
    </source>
</evidence>
<dbReference type="Proteomes" id="UP001201273">
    <property type="component" value="Unassembled WGS sequence"/>
</dbReference>
<feature type="transmembrane region" description="Helical" evidence="1">
    <location>
        <begin position="130"/>
        <end position="147"/>
    </location>
</feature>